<proteinExistence type="predicted"/>
<sequence>MIPQPSPEPYRAEWMEKVARRTRPLEAYALGGPQIGVAPEGSFRTQWEFHYRDGAVWVEREGVDPVKLFDRAGITQISACFDQQCQPFVGFTAEDKAYFWMLHPTTGAREFREIPNARTPFCQLDDKRSMTRADADVILSFGRGDKIIALVQRELYNVEHVMGTTLGRITALAPTVGYRLAWRIKETT</sequence>
<name>A0ABZ2GY36_9CAUD</name>
<keyword evidence="2" id="KW-1185">Reference proteome</keyword>
<accession>A0ABZ2GY36</accession>
<reference evidence="1 2" key="1">
    <citation type="submission" date="2024-01" db="EMBL/GenBank/DDBJ databases">
        <title>Novel lytic viruses for Xanthomonas sp. and Stenotrophomonas maltophilia.</title>
        <authorList>
            <person name="Petrzik K."/>
            <person name="Brazdova S."/>
            <person name="Sovova L."/>
            <person name="Neoralova M."/>
        </authorList>
    </citation>
    <scope>NUCLEOTIDE SEQUENCE [LARGE SCALE GENOMIC DNA]</scope>
</reference>
<evidence type="ECO:0000313" key="1">
    <source>
        <dbReference type="EMBL" id="WWO60214.1"/>
    </source>
</evidence>
<protein>
    <submittedName>
        <fullName evidence="1">Tail fiber protein</fullName>
    </submittedName>
</protein>
<dbReference type="Proteomes" id="UP001371145">
    <property type="component" value="Segment"/>
</dbReference>
<dbReference type="EMBL" id="PP079413">
    <property type="protein sequence ID" value="WWO60214.1"/>
    <property type="molecule type" value="Genomic_DNA"/>
</dbReference>
<evidence type="ECO:0000313" key="2">
    <source>
        <dbReference type="Proteomes" id="UP001371145"/>
    </source>
</evidence>
<organism evidence="1 2">
    <name type="scientific">Xanthomonas phage SB1</name>
    <dbReference type="NCBI Taxonomy" id="3117471"/>
    <lineage>
        <taxon>Viruses</taxon>
        <taxon>Duplodnaviria</taxon>
        <taxon>Heunggongvirae</taxon>
        <taxon>Uroviricota</taxon>
        <taxon>Caudoviricetes</taxon>
        <taxon>Autographivirales</taxon>
        <taxon>Autonotataviridae</taxon>
        <taxon>Gujervirinae</taxon>
        <taxon>Smasvirus</taxon>
        <taxon>Smasvirus SB1</taxon>
    </lineage>
</organism>